<proteinExistence type="predicted"/>
<keyword evidence="2" id="KW-1133">Transmembrane helix</keyword>
<gene>
    <name evidence="3" type="ORF">GCM10009863_04820</name>
</gene>
<keyword evidence="2" id="KW-0472">Membrane</keyword>
<name>A0ABN3PND1_9ACTN</name>
<dbReference type="RefSeq" id="WP_344561654.1">
    <property type="nucleotide sequence ID" value="NZ_BAAARJ010000002.1"/>
</dbReference>
<feature type="transmembrane region" description="Helical" evidence="2">
    <location>
        <begin position="175"/>
        <end position="198"/>
    </location>
</feature>
<feature type="region of interest" description="Disordered" evidence="1">
    <location>
        <begin position="421"/>
        <end position="499"/>
    </location>
</feature>
<evidence type="ECO:0000313" key="4">
    <source>
        <dbReference type="Proteomes" id="UP001501447"/>
    </source>
</evidence>
<sequence>MRGTPGRPAGRRAGRGRKAAVLSSVADQGVAAATNIAVLVVAARQSSAAAFATFSVVYTVFTVLLGLTVAFVGQVLVLENGSPAAVARACRSAVTFTATAATAVGLPAAAALWAVGGETPTGLAALALMLPIVLTQDTTRYAFSTLRLPHHALSADLLRMAAVLPALAAQPHGAGAARLIAVWGLSALPALGLALWLLHGRTAEAGAADADEAAGPGAGRYLRRGHLGRRFAVEFGVGNAGTQLAVIGLGLIANPLAVGALRGAGTLYGPMNVLFNAATGFGPPLLNRLPGQRRAARAAFTAGGVLAGIAAGWTGVLVLLPDRYGRALLGETWGPAAHLLPATGSQYAAMALGTCGLLTLRVLRPRTTLPIQLVFSLMSVGCMLTGYALGGVLGAAWGLCLGSAAKCAASWLRAARVLRTPEPADDGAGETDGAGEADAAEGGSVSEGGPLGESSTVGESGAAGESSAAGEGGTLGQGRTADDGGGLSAAATPGPGGTS</sequence>
<feature type="transmembrane region" description="Helical" evidence="2">
    <location>
        <begin position="340"/>
        <end position="363"/>
    </location>
</feature>
<dbReference type="Proteomes" id="UP001501447">
    <property type="component" value="Unassembled WGS sequence"/>
</dbReference>
<organism evidence="3 4">
    <name type="scientific">Streptomyces axinellae</name>
    <dbReference type="NCBI Taxonomy" id="552788"/>
    <lineage>
        <taxon>Bacteria</taxon>
        <taxon>Bacillati</taxon>
        <taxon>Actinomycetota</taxon>
        <taxon>Actinomycetes</taxon>
        <taxon>Kitasatosporales</taxon>
        <taxon>Streptomycetaceae</taxon>
        <taxon>Streptomyces</taxon>
    </lineage>
</organism>
<keyword evidence="2" id="KW-0812">Transmembrane</keyword>
<reference evidence="3 4" key="1">
    <citation type="journal article" date="2019" name="Int. J. Syst. Evol. Microbiol.">
        <title>The Global Catalogue of Microorganisms (GCM) 10K type strain sequencing project: providing services to taxonomists for standard genome sequencing and annotation.</title>
        <authorList>
            <consortium name="The Broad Institute Genomics Platform"/>
            <consortium name="The Broad Institute Genome Sequencing Center for Infectious Disease"/>
            <person name="Wu L."/>
            <person name="Ma J."/>
        </authorList>
    </citation>
    <scope>NUCLEOTIDE SEQUENCE [LARGE SCALE GENOMIC DNA]</scope>
    <source>
        <strain evidence="3 4">JCM 16373</strain>
    </source>
</reference>
<feature type="transmembrane region" description="Helical" evidence="2">
    <location>
        <begin position="298"/>
        <end position="320"/>
    </location>
</feature>
<feature type="transmembrane region" description="Helical" evidence="2">
    <location>
        <begin position="49"/>
        <end position="72"/>
    </location>
</feature>
<feature type="transmembrane region" description="Helical" evidence="2">
    <location>
        <begin position="93"/>
        <end position="115"/>
    </location>
</feature>
<feature type="transmembrane region" description="Helical" evidence="2">
    <location>
        <begin position="265"/>
        <end position="286"/>
    </location>
</feature>
<evidence type="ECO:0000256" key="2">
    <source>
        <dbReference type="SAM" id="Phobius"/>
    </source>
</evidence>
<comment type="caution">
    <text evidence="3">The sequence shown here is derived from an EMBL/GenBank/DDBJ whole genome shotgun (WGS) entry which is preliminary data.</text>
</comment>
<protein>
    <submittedName>
        <fullName evidence="3">Membrane protein</fullName>
    </submittedName>
</protein>
<feature type="transmembrane region" description="Helical" evidence="2">
    <location>
        <begin position="375"/>
        <end position="399"/>
    </location>
</feature>
<keyword evidence="4" id="KW-1185">Reference proteome</keyword>
<accession>A0ABN3PND1</accession>
<evidence type="ECO:0000313" key="3">
    <source>
        <dbReference type="EMBL" id="GAA2594738.1"/>
    </source>
</evidence>
<feature type="compositionally biased region" description="Acidic residues" evidence="1">
    <location>
        <begin position="423"/>
        <end position="439"/>
    </location>
</feature>
<feature type="transmembrane region" description="Helical" evidence="2">
    <location>
        <begin position="231"/>
        <end position="253"/>
    </location>
</feature>
<feature type="compositionally biased region" description="Low complexity" evidence="1">
    <location>
        <begin position="452"/>
        <end position="469"/>
    </location>
</feature>
<evidence type="ECO:0000256" key="1">
    <source>
        <dbReference type="SAM" id="MobiDB-lite"/>
    </source>
</evidence>
<dbReference type="EMBL" id="BAAARJ010000002">
    <property type="protein sequence ID" value="GAA2594738.1"/>
    <property type="molecule type" value="Genomic_DNA"/>
</dbReference>
<feature type="transmembrane region" description="Helical" evidence="2">
    <location>
        <begin position="21"/>
        <end position="43"/>
    </location>
</feature>